<evidence type="ECO:0000256" key="2">
    <source>
        <dbReference type="ARBA" id="ARBA00001911"/>
    </source>
</evidence>
<evidence type="ECO:0000256" key="5">
    <source>
        <dbReference type="ARBA" id="ARBA00004661"/>
    </source>
</evidence>
<dbReference type="AlphaFoldDB" id="A0A1M4VTM7"/>
<dbReference type="Gene3D" id="1.20.1090.10">
    <property type="entry name" value="Dehydroquinate synthase-like - alpha domain"/>
    <property type="match status" value="1"/>
</dbReference>
<dbReference type="InterPro" id="IPR030963">
    <property type="entry name" value="DHQ_synth_fam"/>
</dbReference>
<evidence type="ECO:0000256" key="16">
    <source>
        <dbReference type="ARBA" id="ARBA00023239"/>
    </source>
</evidence>
<keyword evidence="9 18" id="KW-0963">Cytoplasm</keyword>
<dbReference type="RefSeq" id="WP_073270047.1">
    <property type="nucleotide sequence ID" value="NZ_FQTU01000006.1"/>
</dbReference>
<dbReference type="Pfam" id="PF24621">
    <property type="entry name" value="DHQS_C"/>
    <property type="match status" value="1"/>
</dbReference>
<dbReference type="UniPathway" id="UPA00053">
    <property type="reaction ID" value="UER00085"/>
</dbReference>
<dbReference type="PANTHER" id="PTHR43622:SF7">
    <property type="entry name" value="3-DEHYDROQUINATE SYNTHASE, CHLOROPLASTIC"/>
    <property type="match status" value="1"/>
</dbReference>
<keyword evidence="17 18" id="KW-0170">Cobalt</keyword>
<gene>
    <name evidence="18" type="primary">aroB</name>
    <name evidence="21" type="ORF">SAMN02746064_01058</name>
</gene>
<dbReference type="GO" id="GO:0005737">
    <property type="term" value="C:cytoplasm"/>
    <property type="evidence" value="ECO:0007669"/>
    <property type="project" value="UniProtKB-SubCell"/>
</dbReference>
<evidence type="ECO:0000256" key="3">
    <source>
        <dbReference type="ARBA" id="ARBA00001947"/>
    </source>
</evidence>
<evidence type="ECO:0000259" key="19">
    <source>
        <dbReference type="Pfam" id="PF01761"/>
    </source>
</evidence>
<accession>A0A1M4VTM7</accession>
<keyword evidence="10 18" id="KW-0028">Amino-acid biosynthesis</keyword>
<keyword evidence="16 18" id="KW-0456">Lyase</keyword>
<dbReference type="PIRSF" id="PIRSF001455">
    <property type="entry name" value="DHQ_synth"/>
    <property type="match status" value="1"/>
</dbReference>
<feature type="domain" description="3-dehydroquinate synthase C-terminal" evidence="20">
    <location>
        <begin position="183"/>
        <end position="322"/>
    </location>
</feature>
<dbReference type="GO" id="GO:0009423">
    <property type="term" value="P:chorismate biosynthetic process"/>
    <property type="evidence" value="ECO:0007669"/>
    <property type="project" value="UniProtKB-UniRule"/>
</dbReference>
<dbReference type="GO" id="GO:0009073">
    <property type="term" value="P:aromatic amino acid family biosynthetic process"/>
    <property type="evidence" value="ECO:0007669"/>
    <property type="project" value="UniProtKB-KW"/>
</dbReference>
<comment type="cofactor">
    <cofactor evidence="18">
        <name>Co(2+)</name>
        <dbReference type="ChEBI" id="CHEBI:48828"/>
    </cofactor>
    <cofactor evidence="18">
        <name>Zn(2+)</name>
        <dbReference type="ChEBI" id="CHEBI:29105"/>
    </cofactor>
    <text evidence="18">Binds 1 divalent metal cation per subunit. Can use either Co(2+) or Zn(2+).</text>
</comment>
<feature type="binding site" evidence="18">
    <location>
        <position position="263"/>
    </location>
    <ligand>
        <name>Zn(2+)</name>
        <dbReference type="ChEBI" id="CHEBI:29105"/>
    </ligand>
</feature>
<evidence type="ECO:0000256" key="6">
    <source>
        <dbReference type="ARBA" id="ARBA00005412"/>
    </source>
</evidence>
<evidence type="ECO:0000256" key="8">
    <source>
        <dbReference type="ARBA" id="ARBA00017684"/>
    </source>
</evidence>
<evidence type="ECO:0000256" key="11">
    <source>
        <dbReference type="ARBA" id="ARBA00022723"/>
    </source>
</evidence>
<name>A0A1M4VTM7_9FIRM</name>
<dbReference type="CDD" id="cd08195">
    <property type="entry name" value="DHQS"/>
    <property type="match status" value="1"/>
</dbReference>
<evidence type="ECO:0000256" key="10">
    <source>
        <dbReference type="ARBA" id="ARBA00022605"/>
    </source>
</evidence>
<evidence type="ECO:0000256" key="1">
    <source>
        <dbReference type="ARBA" id="ARBA00001393"/>
    </source>
</evidence>
<dbReference type="GO" id="GO:0003856">
    <property type="term" value="F:3-dehydroquinate synthase activity"/>
    <property type="evidence" value="ECO:0007669"/>
    <property type="project" value="UniProtKB-UniRule"/>
</dbReference>
<feature type="binding site" evidence="18">
    <location>
        <begin position="131"/>
        <end position="132"/>
    </location>
    <ligand>
        <name>NAD(+)</name>
        <dbReference type="ChEBI" id="CHEBI:57540"/>
    </ligand>
</feature>
<comment type="caution">
    <text evidence="18">Lacks conserved residue(s) required for the propagation of feature annotation.</text>
</comment>
<dbReference type="Proteomes" id="UP000184251">
    <property type="component" value="Unassembled WGS sequence"/>
</dbReference>
<dbReference type="FunFam" id="3.40.50.1970:FF:000007">
    <property type="entry name" value="Pentafunctional AROM polypeptide"/>
    <property type="match status" value="1"/>
</dbReference>
<feature type="binding site" evidence="18">
    <location>
        <position position="153"/>
    </location>
    <ligand>
        <name>NAD(+)</name>
        <dbReference type="ChEBI" id="CHEBI:57540"/>
    </ligand>
</feature>
<comment type="cofactor">
    <cofactor evidence="2 18">
        <name>NAD(+)</name>
        <dbReference type="ChEBI" id="CHEBI:57540"/>
    </cofactor>
</comment>
<protein>
    <recommendedName>
        <fullName evidence="8 18">3-dehydroquinate synthase</fullName>
        <shortName evidence="18">DHQS</shortName>
        <ecNumber evidence="7 18">4.2.3.4</ecNumber>
    </recommendedName>
</protein>
<evidence type="ECO:0000256" key="15">
    <source>
        <dbReference type="ARBA" id="ARBA00023141"/>
    </source>
</evidence>
<comment type="function">
    <text evidence="18">Catalyzes the conversion of 3-deoxy-D-arabino-heptulosonate 7-phosphate (DAHP) to dehydroquinate (DHQ).</text>
</comment>
<keyword evidence="13 18" id="KW-0862">Zinc</keyword>
<dbReference type="GO" id="GO:0046872">
    <property type="term" value="F:metal ion binding"/>
    <property type="evidence" value="ECO:0007669"/>
    <property type="project" value="UniProtKB-KW"/>
</dbReference>
<keyword evidence="22" id="KW-1185">Reference proteome</keyword>
<sequence>MEGIKVELHRDYRYTIDVENGVLEELERYNDTFFRYEKAVIITDANVAPLYLKHISKQISQAGCKVHELVIAPGEHSKSLAKAEEIYHHFSEYNMTRSDLVVALGGGVVGDLAGFCASTYLRGIDFIQVPTTLLAQVDSSVGGKVGVNLSKGKNLVGSFYQPQAVIVDPNVIKTLPKRNFSEGMAEVIKYGCIYDKDLFNRLYYDRGNEIKNGLAEIIHRCCAIKKEVTEEDEREGGLRKILNFGHTIGHVLEAYFNYQKFSHGEAVAIGMYHITVKSEKKGITKKGTADKIKSILEKNDLPYTMPYLEQDKVEEILFRDKKFSGDKITLVLLKEIGEAVLVKMDRNQLIEFII</sequence>
<feature type="binding site" evidence="18">
    <location>
        <position position="186"/>
    </location>
    <ligand>
        <name>Zn(2+)</name>
        <dbReference type="ChEBI" id="CHEBI:29105"/>
    </ligand>
</feature>
<dbReference type="HAMAP" id="MF_00110">
    <property type="entry name" value="DHQ_synthase"/>
    <property type="match status" value="1"/>
</dbReference>
<dbReference type="Pfam" id="PF01761">
    <property type="entry name" value="DHQ_synthase"/>
    <property type="match status" value="1"/>
</dbReference>
<comment type="catalytic activity">
    <reaction evidence="1 18">
        <text>7-phospho-2-dehydro-3-deoxy-D-arabino-heptonate = 3-dehydroquinate + phosphate</text>
        <dbReference type="Rhea" id="RHEA:21968"/>
        <dbReference type="ChEBI" id="CHEBI:32364"/>
        <dbReference type="ChEBI" id="CHEBI:43474"/>
        <dbReference type="ChEBI" id="CHEBI:58394"/>
        <dbReference type="EC" id="4.2.3.4"/>
    </reaction>
</comment>
<comment type="subcellular location">
    <subcellularLocation>
        <location evidence="4 18">Cytoplasm</location>
    </subcellularLocation>
</comment>
<dbReference type="Gene3D" id="3.40.50.1970">
    <property type="match status" value="1"/>
</dbReference>
<dbReference type="GO" id="GO:0000166">
    <property type="term" value="F:nucleotide binding"/>
    <property type="evidence" value="ECO:0007669"/>
    <property type="project" value="UniProtKB-KW"/>
</dbReference>
<dbReference type="InterPro" id="IPR056179">
    <property type="entry name" value="DHQS_C"/>
</dbReference>
<proteinExistence type="inferred from homology"/>
<dbReference type="NCBIfam" id="TIGR01357">
    <property type="entry name" value="aroB"/>
    <property type="match status" value="1"/>
</dbReference>
<evidence type="ECO:0000256" key="9">
    <source>
        <dbReference type="ARBA" id="ARBA00022490"/>
    </source>
</evidence>
<dbReference type="InterPro" id="IPR030960">
    <property type="entry name" value="DHQS/DOIS_N"/>
</dbReference>
<dbReference type="EMBL" id="FQTU01000006">
    <property type="protein sequence ID" value="SHE72471.1"/>
    <property type="molecule type" value="Genomic_DNA"/>
</dbReference>
<evidence type="ECO:0000256" key="13">
    <source>
        <dbReference type="ARBA" id="ARBA00022833"/>
    </source>
</evidence>
<keyword evidence="15 18" id="KW-0057">Aromatic amino acid biosynthesis</keyword>
<evidence type="ECO:0000256" key="4">
    <source>
        <dbReference type="ARBA" id="ARBA00004496"/>
    </source>
</evidence>
<dbReference type="SUPFAM" id="SSF56796">
    <property type="entry name" value="Dehydroquinate synthase-like"/>
    <property type="match status" value="1"/>
</dbReference>
<keyword evidence="14 18" id="KW-0520">NAD</keyword>
<reference evidence="21 22" key="1">
    <citation type="submission" date="2016-11" db="EMBL/GenBank/DDBJ databases">
        <authorList>
            <person name="Jaros S."/>
            <person name="Januszkiewicz K."/>
            <person name="Wedrychowicz H."/>
        </authorList>
    </citation>
    <scope>NUCLEOTIDE SEQUENCE [LARGE SCALE GENOMIC DNA]</scope>
    <source>
        <strain evidence="21 22">DSM 14828</strain>
    </source>
</reference>
<keyword evidence="12 18" id="KW-0547">Nucleotide-binding</keyword>
<comment type="cofactor">
    <cofactor evidence="3">
        <name>Zn(2+)</name>
        <dbReference type="ChEBI" id="CHEBI:29105"/>
    </cofactor>
</comment>
<evidence type="ECO:0000313" key="21">
    <source>
        <dbReference type="EMBL" id="SHE72471.1"/>
    </source>
</evidence>
<dbReference type="EC" id="4.2.3.4" evidence="7 18"/>
<dbReference type="InterPro" id="IPR050071">
    <property type="entry name" value="Dehydroquinate_synthase"/>
</dbReference>
<feature type="domain" description="3-dehydroquinate synthase N-terminal" evidence="19">
    <location>
        <begin position="69"/>
        <end position="181"/>
    </location>
</feature>
<dbReference type="OrthoDB" id="9806583at2"/>
<evidence type="ECO:0000256" key="17">
    <source>
        <dbReference type="ARBA" id="ARBA00023285"/>
    </source>
</evidence>
<evidence type="ECO:0000256" key="14">
    <source>
        <dbReference type="ARBA" id="ARBA00023027"/>
    </source>
</evidence>
<dbReference type="STRING" id="1120975.SAMN02746064_01058"/>
<evidence type="ECO:0000256" key="7">
    <source>
        <dbReference type="ARBA" id="ARBA00013031"/>
    </source>
</evidence>
<evidence type="ECO:0000259" key="20">
    <source>
        <dbReference type="Pfam" id="PF24621"/>
    </source>
</evidence>
<feature type="binding site" evidence="18">
    <location>
        <begin position="107"/>
        <end position="111"/>
    </location>
    <ligand>
        <name>NAD(+)</name>
        <dbReference type="ChEBI" id="CHEBI:57540"/>
    </ligand>
</feature>
<dbReference type="PANTHER" id="PTHR43622">
    <property type="entry name" value="3-DEHYDROQUINATE SYNTHASE"/>
    <property type="match status" value="1"/>
</dbReference>
<keyword evidence="11 18" id="KW-0479">Metal-binding</keyword>
<organism evidence="21 22">
    <name type="scientific">Alkalibacter saccharofermentans DSM 14828</name>
    <dbReference type="NCBI Taxonomy" id="1120975"/>
    <lineage>
        <taxon>Bacteria</taxon>
        <taxon>Bacillati</taxon>
        <taxon>Bacillota</taxon>
        <taxon>Clostridia</taxon>
        <taxon>Eubacteriales</taxon>
        <taxon>Eubacteriaceae</taxon>
        <taxon>Alkalibacter</taxon>
    </lineage>
</organism>
<comment type="pathway">
    <text evidence="5 18">Metabolic intermediate biosynthesis; chorismate biosynthesis; chorismate from D-erythrose 4-phosphate and phosphoenolpyruvate: step 2/7.</text>
</comment>
<dbReference type="InterPro" id="IPR016037">
    <property type="entry name" value="DHQ_synth_AroB"/>
</dbReference>
<evidence type="ECO:0000256" key="18">
    <source>
        <dbReference type="HAMAP-Rule" id="MF_00110"/>
    </source>
</evidence>
<comment type="similarity">
    <text evidence="6 18">Belongs to the sugar phosphate cyclases superfamily. Dehydroquinate synthase family.</text>
</comment>
<feature type="binding site" evidence="18">
    <location>
        <position position="144"/>
    </location>
    <ligand>
        <name>NAD(+)</name>
        <dbReference type="ChEBI" id="CHEBI:57540"/>
    </ligand>
</feature>
<evidence type="ECO:0000313" key="22">
    <source>
        <dbReference type="Proteomes" id="UP000184251"/>
    </source>
</evidence>
<evidence type="ECO:0000256" key="12">
    <source>
        <dbReference type="ARBA" id="ARBA00022741"/>
    </source>
</evidence>
<dbReference type="GO" id="GO:0008652">
    <property type="term" value="P:amino acid biosynthetic process"/>
    <property type="evidence" value="ECO:0007669"/>
    <property type="project" value="UniProtKB-KW"/>
</dbReference>
<feature type="binding site" evidence="18">
    <location>
        <position position="246"/>
    </location>
    <ligand>
        <name>Zn(2+)</name>
        <dbReference type="ChEBI" id="CHEBI:29105"/>
    </ligand>
</feature>